<proteinExistence type="predicted"/>
<name>A0A917CWH4_9GAMM</name>
<dbReference type="RefSeq" id="WP_188365775.1">
    <property type="nucleotide sequence ID" value="NZ_BAABJF010000024.1"/>
</dbReference>
<evidence type="ECO:0000313" key="1">
    <source>
        <dbReference type="EMBL" id="GGG00147.1"/>
    </source>
</evidence>
<protein>
    <submittedName>
        <fullName evidence="1">Uncharacterized protein</fullName>
    </submittedName>
</protein>
<gene>
    <name evidence="1" type="ORF">GCM10011365_21740</name>
</gene>
<dbReference type="Proteomes" id="UP000605253">
    <property type="component" value="Unassembled WGS sequence"/>
</dbReference>
<dbReference type="EMBL" id="BMEO01000011">
    <property type="protein sequence ID" value="GGG00147.1"/>
    <property type="molecule type" value="Genomic_DNA"/>
</dbReference>
<keyword evidence="2" id="KW-1185">Reference proteome</keyword>
<organism evidence="1 2">
    <name type="scientific">Marinicella pacifica</name>
    <dbReference type="NCBI Taxonomy" id="1171543"/>
    <lineage>
        <taxon>Bacteria</taxon>
        <taxon>Pseudomonadati</taxon>
        <taxon>Pseudomonadota</taxon>
        <taxon>Gammaproteobacteria</taxon>
        <taxon>Lysobacterales</taxon>
        <taxon>Marinicellaceae</taxon>
        <taxon>Marinicella</taxon>
    </lineage>
</organism>
<evidence type="ECO:0000313" key="2">
    <source>
        <dbReference type="Proteomes" id="UP000605253"/>
    </source>
</evidence>
<reference evidence="1" key="1">
    <citation type="journal article" date="2014" name="Int. J. Syst. Evol. Microbiol.">
        <title>Complete genome sequence of Corynebacterium casei LMG S-19264T (=DSM 44701T), isolated from a smear-ripened cheese.</title>
        <authorList>
            <consortium name="US DOE Joint Genome Institute (JGI-PGF)"/>
            <person name="Walter F."/>
            <person name="Albersmeier A."/>
            <person name="Kalinowski J."/>
            <person name="Ruckert C."/>
        </authorList>
    </citation>
    <scope>NUCLEOTIDE SEQUENCE</scope>
    <source>
        <strain evidence="1">CGMCC 1.12181</strain>
    </source>
</reference>
<comment type="caution">
    <text evidence="1">The sequence shown here is derived from an EMBL/GenBank/DDBJ whole genome shotgun (WGS) entry which is preliminary data.</text>
</comment>
<dbReference type="AlphaFoldDB" id="A0A917CWH4"/>
<accession>A0A917CWH4</accession>
<reference evidence="1" key="2">
    <citation type="submission" date="2020-09" db="EMBL/GenBank/DDBJ databases">
        <authorList>
            <person name="Sun Q."/>
            <person name="Zhou Y."/>
        </authorList>
    </citation>
    <scope>NUCLEOTIDE SEQUENCE</scope>
    <source>
        <strain evidence="1">CGMCC 1.12181</strain>
    </source>
</reference>
<sequence>MQKRTIIFITTLLFSHVLSGQNLLPESNQDFQFDYNMPEPIQFTSLQQAAQWADVVAVAQVVNIDYQKTRDLNAKGQAFLTVRVPYKGVNKNDLLIVSANGFEDHQCYYPDRENEGQRFLVFLKQSPLNDNEYHGFKPFCQIQVLLDDSGRYYLRYPTDTDLKFDPDLIEEVTYQDPHARVDATEWTSIKRDEYQAQFNTTLITEEDLFQKYFYLKYSLGIPLSEIRPLLKVQRQADIHSDQM</sequence>